<dbReference type="AlphaFoldDB" id="A0A821X7B2"/>
<proteinExistence type="predicted"/>
<reference evidence="1" key="1">
    <citation type="submission" date="2021-02" db="EMBL/GenBank/DDBJ databases">
        <authorList>
            <person name="Nowell W R."/>
        </authorList>
    </citation>
    <scope>NUCLEOTIDE SEQUENCE</scope>
</reference>
<accession>A0A821X7B2</accession>
<dbReference type="Proteomes" id="UP000663848">
    <property type="component" value="Unassembled WGS sequence"/>
</dbReference>
<sequence>MINEDSRVKSTEKGNKNLQSTLSLLSLILKENDWIYVIQKIFKAKNQFEIFHHDHYEKNILGRQQISDIFPNNINATTSALRSLHLNTDHEQVSKIYTLHPYPPAARMPRIVKIPLKNKVPFPTRHIRLEFDHSTTNYYIEIDTIKLCGDLLNTNQSAPAVRKLIDT</sequence>
<gene>
    <name evidence="1" type="ORF">QYT958_LOCUS32695</name>
</gene>
<comment type="caution">
    <text evidence="1">The sequence shown here is derived from an EMBL/GenBank/DDBJ whole genome shotgun (WGS) entry which is preliminary data.</text>
</comment>
<dbReference type="EMBL" id="CAJOBR010021604">
    <property type="protein sequence ID" value="CAF4940325.1"/>
    <property type="molecule type" value="Genomic_DNA"/>
</dbReference>
<organism evidence="1 2">
    <name type="scientific">Rotaria socialis</name>
    <dbReference type="NCBI Taxonomy" id="392032"/>
    <lineage>
        <taxon>Eukaryota</taxon>
        <taxon>Metazoa</taxon>
        <taxon>Spiralia</taxon>
        <taxon>Gnathifera</taxon>
        <taxon>Rotifera</taxon>
        <taxon>Eurotatoria</taxon>
        <taxon>Bdelloidea</taxon>
        <taxon>Philodinida</taxon>
        <taxon>Philodinidae</taxon>
        <taxon>Rotaria</taxon>
    </lineage>
</organism>
<name>A0A821X7B2_9BILA</name>
<protein>
    <submittedName>
        <fullName evidence="1">Uncharacterized protein</fullName>
    </submittedName>
</protein>
<evidence type="ECO:0000313" key="2">
    <source>
        <dbReference type="Proteomes" id="UP000663848"/>
    </source>
</evidence>
<evidence type="ECO:0000313" key="1">
    <source>
        <dbReference type="EMBL" id="CAF4940325.1"/>
    </source>
</evidence>